<evidence type="ECO:0000313" key="3">
    <source>
        <dbReference type="Proteomes" id="UP000682739"/>
    </source>
</evidence>
<dbReference type="EMBL" id="CP072110">
    <property type="protein sequence ID" value="QTH64684.1"/>
    <property type="molecule type" value="Genomic_DNA"/>
</dbReference>
<name>A0A975DCZ8_9GAMM</name>
<gene>
    <name evidence="2" type="ORF">J1N51_04240</name>
</gene>
<sequence length="142" mass="15837">MNNQNKRISTKSLMLLTPIFLAGSLFSQAIAAKGKNALSEQCMQDVNSAVCEAYLTGLVEGYVKSKKKYTSSEPAPNNEFLKRVYASRVSNEHLDSIKPEPACLPEVVNKQELVTSLMSKAKFAEKPIDQVLYDELQRRYGC</sequence>
<keyword evidence="3" id="KW-1185">Reference proteome</keyword>
<dbReference type="AlphaFoldDB" id="A0A975DCZ8"/>
<dbReference type="Proteomes" id="UP000682739">
    <property type="component" value="Chromosome"/>
</dbReference>
<organism evidence="2 3">
    <name type="scientific">Psychrosphaera ytuae</name>
    <dbReference type="NCBI Taxonomy" id="2820710"/>
    <lineage>
        <taxon>Bacteria</taxon>
        <taxon>Pseudomonadati</taxon>
        <taxon>Pseudomonadota</taxon>
        <taxon>Gammaproteobacteria</taxon>
        <taxon>Alteromonadales</taxon>
        <taxon>Pseudoalteromonadaceae</taxon>
        <taxon>Psychrosphaera</taxon>
    </lineage>
</organism>
<accession>A0A975DCZ8</accession>
<reference evidence="2" key="1">
    <citation type="submission" date="2021-03" db="EMBL/GenBank/DDBJ databases">
        <title>Description of Psychrosphaera ytuae sp. nov. isolated from deep sea sediment of South China Sea.</title>
        <authorList>
            <person name="Zhang J."/>
            <person name="Xu X.-D."/>
        </authorList>
    </citation>
    <scope>NUCLEOTIDE SEQUENCE</scope>
    <source>
        <strain evidence="2">MTZ26</strain>
    </source>
</reference>
<feature type="chain" id="PRO_5036687629" description="Rap1a immunity protein domain-containing protein" evidence="1">
    <location>
        <begin position="32"/>
        <end position="142"/>
    </location>
</feature>
<proteinExistence type="predicted"/>
<evidence type="ECO:0000313" key="2">
    <source>
        <dbReference type="EMBL" id="QTH64684.1"/>
    </source>
</evidence>
<feature type="signal peptide" evidence="1">
    <location>
        <begin position="1"/>
        <end position="31"/>
    </location>
</feature>
<evidence type="ECO:0008006" key="4">
    <source>
        <dbReference type="Google" id="ProtNLM"/>
    </source>
</evidence>
<evidence type="ECO:0000256" key="1">
    <source>
        <dbReference type="SAM" id="SignalP"/>
    </source>
</evidence>
<keyword evidence="1" id="KW-0732">Signal</keyword>
<dbReference type="RefSeq" id="WP_208832738.1">
    <property type="nucleotide sequence ID" value="NZ_CP072110.1"/>
</dbReference>
<dbReference type="KEGG" id="psym:J1N51_04240"/>
<protein>
    <recommendedName>
        <fullName evidence="4">Rap1a immunity protein domain-containing protein</fullName>
    </recommendedName>
</protein>